<reference evidence="9 10" key="1">
    <citation type="submission" date="2013-10" db="EMBL/GenBank/DDBJ databases">
        <authorList>
            <consortium name="International Citrus Genome Consortium"/>
            <person name="Jenkins J."/>
            <person name="Schmutz J."/>
            <person name="Prochnik S."/>
            <person name="Rokhsar D."/>
            <person name="Gmitter F."/>
            <person name="Ollitrault P."/>
            <person name="Machado M."/>
            <person name="Talon M."/>
            <person name="Wincker P."/>
            <person name="Jaillon O."/>
            <person name="Morgante M."/>
        </authorList>
    </citation>
    <scope>NUCLEOTIDE SEQUENCE</scope>
    <source>
        <strain evidence="10">cv. Clemenules</strain>
    </source>
</reference>
<evidence type="ECO:0000256" key="3">
    <source>
        <dbReference type="ARBA" id="ARBA00023127"/>
    </source>
</evidence>
<dbReference type="InterPro" id="IPR013763">
    <property type="entry name" value="Cyclin-like_dom"/>
</dbReference>
<dbReference type="GO" id="GO:0010332">
    <property type="term" value="P:response to gamma radiation"/>
    <property type="evidence" value="ECO:0007669"/>
    <property type="project" value="UniProtKB-ARBA"/>
</dbReference>
<dbReference type="OMA" id="NDYMESQ"/>
<dbReference type="InterPro" id="IPR039361">
    <property type="entry name" value="Cyclin"/>
</dbReference>
<evidence type="ECO:0000259" key="8">
    <source>
        <dbReference type="SMART" id="SM01332"/>
    </source>
</evidence>
<organism evidence="9 10">
    <name type="scientific">Citrus clementina</name>
    <name type="common">Clementine</name>
    <name type="synonym">Citrus deliciosa x Citrus sinensis</name>
    <dbReference type="NCBI Taxonomy" id="85681"/>
    <lineage>
        <taxon>Eukaryota</taxon>
        <taxon>Viridiplantae</taxon>
        <taxon>Streptophyta</taxon>
        <taxon>Embryophyta</taxon>
        <taxon>Tracheophyta</taxon>
        <taxon>Spermatophyta</taxon>
        <taxon>Magnoliopsida</taxon>
        <taxon>eudicotyledons</taxon>
        <taxon>Gunneridae</taxon>
        <taxon>Pentapetalae</taxon>
        <taxon>rosids</taxon>
        <taxon>malvids</taxon>
        <taxon>Sapindales</taxon>
        <taxon>Rutaceae</taxon>
        <taxon>Aurantioideae</taxon>
        <taxon>Citrus</taxon>
    </lineage>
</organism>
<dbReference type="Pfam" id="PF02984">
    <property type="entry name" value="Cyclin_C"/>
    <property type="match status" value="1"/>
</dbReference>
<dbReference type="EMBL" id="KI536312">
    <property type="protein sequence ID" value="ESR59256.1"/>
    <property type="molecule type" value="Genomic_DNA"/>
</dbReference>
<dbReference type="PIRSF" id="PIRSF001771">
    <property type="entry name" value="Cyclin_A_B_D_E"/>
    <property type="match status" value="1"/>
</dbReference>
<evidence type="ECO:0000259" key="7">
    <source>
        <dbReference type="SMART" id="SM00385"/>
    </source>
</evidence>
<dbReference type="SMART" id="SM01332">
    <property type="entry name" value="Cyclin_C"/>
    <property type="match status" value="1"/>
</dbReference>
<dbReference type="InterPro" id="IPR046965">
    <property type="entry name" value="Cyclin_A/B-like"/>
</dbReference>
<dbReference type="PROSITE" id="PS00292">
    <property type="entry name" value="CYCLINS"/>
    <property type="match status" value="1"/>
</dbReference>
<keyword evidence="10" id="KW-1185">Reference proteome</keyword>
<evidence type="ECO:0000256" key="4">
    <source>
        <dbReference type="ARBA" id="ARBA00023306"/>
    </source>
</evidence>
<dbReference type="AlphaFoldDB" id="V4UAK9"/>
<dbReference type="PANTHER" id="PTHR10177">
    <property type="entry name" value="CYCLINS"/>
    <property type="match status" value="1"/>
</dbReference>
<dbReference type="InterPro" id="IPR006671">
    <property type="entry name" value="Cyclin_N"/>
</dbReference>
<feature type="domain" description="Cyclin-like" evidence="7">
    <location>
        <begin position="316"/>
        <end position="400"/>
    </location>
</feature>
<dbReference type="Proteomes" id="UP000030687">
    <property type="component" value="Unassembled WGS sequence"/>
</dbReference>
<feature type="region of interest" description="Disordered" evidence="6">
    <location>
        <begin position="1"/>
        <end position="23"/>
    </location>
</feature>
<dbReference type="GO" id="GO:0016538">
    <property type="term" value="F:cyclin-dependent protein serine/threonine kinase regulator activity"/>
    <property type="evidence" value="ECO:0007669"/>
    <property type="project" value="InterPro"/>
</dbReference>
<sequence>MEANAVIARQPKGRGKMKNEPTQGQNRRVLCDIGNMETLPVVEGKISRPMTRSFCAQLQAAADKNKLVVVDDIVAAATKKGRIVKKPAEPQKKESEIANNDLVVISSDEEENVKEVEAKNEKIKPVGEQSSKERSLRRNDRTFTSVLTARSKAACVITDKPKDLIVNIDAPDVNDDLAVVEYVDDIYMFYKLTEEEGRVHDYMVSQANINAKMRTILVDWLIEVHNKFKLMPETLYLTVNILDRYLSMKTVNRRELQLVGISSMLIACKYEEIWAPQVNDFICISDYAYIGSEVLVMEKAILEKLGWYLTVPTPYVFLVRYVKASVSPDQEMENLVFFLAELGISHYPTVICYCPSMLAAASVYAACCTLNKSPLWTETLKHHTGYSEEQLKDCAKLLVRFHLAAAEKRVCISSLEGYKQQEKCEHRRCQRETNTQSTCSLILPNKKKNFKTGEHLKT</sequence>
<evidence type="ECO:0000256" key="5">
    <source>
        <dbReference type="RuleBase" id="RU000383"/>
    </source>
</evidence>
<keyword evidence="2" id="KW-0132">Cell division</keyword>
<dbReference type="InterPro" id="IPR036915">
    <property type="entry name" value="Cyclin-like_sf"/>
</dbReference>
<dbReference type="KEGG" id="cic:CICLE_v10015185mg"/>
<dbReference type="eggNOG" id="KOG0653">
    <property type="taxonomic scope" value="Eukaryota"/>
</dbReference>
<dbReference type="SMART" id="SM00385">
    <property type="entry name" value="CYCLIN"/>
    <property type="match status" value="2"/>
</dbReference>
<evidence type="ECO:0000256" key="6">
    <source>
        <dbReference type="SAM" id="MobiDB-lite"/>
    </source>
</evidence>
<comment type="similarity">
    <text evidence="1">Belongs to the cyclin family. Cyclin AB subfamily.</text>
</comment>
<keyword evidence="3 5" id="KW-0195">Cyclin</keyword>
<evidence type="ECO:0000256" key="2">
    <source>
        <dbReference type="ARBA" id="ARBA00022618"/>
    </source>
</evidence>
<dbReference type="GO" id="GO:0044772">
    <property type="term" value="P:mitotic cell cycle phase transition"/>
    <property type="evidence" value="ECO:0007669"/>
    <property type="project" value="InterPro"/>
</dbReference>
<dbReference type="FunFam" id="1.10.472.10:FF:000032">
    <property type="entry name" value="G2/mitotic-specific cyclin-1"/>
    <property type="match status" value="1"/>
</dbReference>
<dbReference type="InterPro" id="IPR048258">
    <property type="entry name" value="Cyclins_cyclin-box"/>
</dbReference>
<evidence type="ECO:0000313" key="9">
    <source>
        <dbReference type="EMBL" id="ESR59256.1"/>
    </source>
</evidence>
<dbReference type="FunFam" id="1.10.472.10:FF:000001">
    <property type="entry name" value="G2/mitotic-specific cyclin"/>
    <property type="match status" value="1"/>
</dbReference>
<evidence type="ECO:0000313" key="10">
    <source>
        <dbReference type="Proteomes" id="UP000030687"/>
    </source>
</evidence>
<evidence type="ECO:0000256" key="1">
    <source>
        <dbReference type="ARBA" id="ARBA00006955"/>
    </source>
</evidence>
<dbReference type="SUPFAM" id="SSF47954">
    <property type="entry name" value="Cyclin-like"/>
    <property type="match status" value="2"/>
</dbReference>
<protein>
    <submittedName>
        <fullName evidence="9">Uncharacterized protein</fullName>
    </submittedName>
</protein>
<dbReference type="STRING" id="85681.V4UAK9"/>
<proteinExistence type="inferred from homology"/>
<name>V4UAK9_CITCL</name>
<feature type="domain" description="Cyclin C-terminal" evidence="8">
    <location>
        <begin position="312"/>
        <end position="427"/>
    </location>
</feature>
<dbReference type="Gramene" id="ESR59256">
    <property type="protein sequence ID" value="ESR59256"/>
    <property type="gene ID" value="CICLE_v10015185mg"/>
</dbReference>
<dbReference type="Pfam" id="PF00134">
    <property type="entry name" value="Cyclin_N"/>
    <property type="match status" value="1"/>
</dbReference>
<accession>V4UAK9</accession>
<feature type="domain" description="Cyclin-like" evidence="7">
    <location>
        <begin position="219"/>
        <end position="303"/>
    </location>
</feature>
<gene>
    <name evidence="9" type="ORF">CICLE_v10015185mg</name>
</gene>
<dbReference type="InParanoid" id="V4UAK9"/>
<dbReference type="InterPro" id="IPR004367">
    <property type="entry name" value="Cyclin_C-dom"/>
</dbReference>
<dbReference type="Gene3D" id="1.10.472.10">
    <property type="entry name" value="Cyclin-like"/>
    <property type="match status" value="2"/>
</dbReference>
<dbReference type="GO" id="GO:0051301">
    <property type="term" value="P:cell division"/>
    <property type="evidence" value="ECO:0007669"/>
    <property type="project" value="UniProtKB-KW"/>
</dbReference>
<keyword evidence="4" id="KW-0131">Cell cycle</keyword>